<gene>
    <name evidence="2" type="ORF">FHS90_000462</name>
</gene>
<dbReference type="SUPFAM" id="SSF49464">
    <property type="entry name" value="Carboxypeptidase regulatory domain-like"/>
    <property type="match status" value="1"/>
</dbReference>
<organism evidence="2 3">
    <name type="scientific">Rufibacter quisquiliarum</name>
    <dbReference type="NCBI Taxonomy" id="1549639"/>
    <lineage>
        <taxon>Bacteria</taxon>
        <taxon>Pseudomonadati</taxon>
        <taxon>Bacteroidota</taxon>
        <taxon>Cytophagia</taxon>
        <taxon>Cytophagales</taxon>
        <taxon>Hymenobacteraceae</taxon>
        <taxon>Rufibacter</taxon>
    </lineage>
</organism>
<comment type="caution">
    <text evidence="2">The sequence shown here is derived from an EMBL/GenBank/DDBJ whole genome shotgun (WGS) entry which is preliminary data.</text>
</comment>
<accession>A0A839GJK1</accession>
<dbReference type="Gene3D" id="2.60.40.1120">
    <property type="entry name" value="Carboxypeptidase-like, regulatory domain"/>
    <property type="match status" value="1"/>
</dbReference>
<reference evidence="2 3" key="1">
    <citation type="submission" date="2020-08" db="EMBL/GenBank/DDBJ databases">
        <title>Genomic Encyclopedia of Type Strains, Phase IV (KMG-IV): sequencing the most valuable type-strain genomes for metagenomic binning, comparative biology and taxonomic classification.</title>
        <authorList>
            <person name="Goeker M."/>
        </authorList>
    </citation>
    <scope>NUCLEOTIDE SEQUENCE [LARGE SCALE GENOMIC DNA]</scope>
    <source>
        <strain evidence="2 3">DSM 29854</strain>
    </source>
</reference>
<dbReference type="Pfam" id="PF13715">
    <property type="entry name" value="CarbopepD_reg_2"/>
    <property type="match status" value="1"/>
</dbReference>
<dbReference type="EMBL" id="JACJIQ010000001">
    <property type="protein sequence ID" value="MBA9075765.1"/>
    <property type="molecule type" value="Genomic_DNA"/>
</dbReference>
<evidence type="ECO:0008006" key="4">
    <source>
        <dbReference type="Google" id="ProtNLM"/>
    </source>
</evidence>
<proteinExistence type="predicted"/>
<sequence length="295" mass="33254">MRRLLPLLLCLLLLGHWVTAQIKGTVTDKTTGKPVAYANIWVENENLGVTSSEDGSFFFADSSAVGKTLVVSSLGYERGRFPISALQMKVQLQPSAIALQEVVVKKSKRRNKLVVNSFKRSKVSHSYGTYGGPWIVADFIPYQTAFENTPYLDEITFTLSSVINQAKYQLRIFKVEGNGEPGKDLLTTPLIGYAPKGRRKFVQLDISQFNLKVPELGLFIAFEWLLIDENKNEHIVVSQGTHKKTTATFFEPSINARRLNGNENVTWVYRQGKWSNKWLNNKSVKGTMFQLTLSD</sequence>
<dbReference type="RefSeq" id="WP_182511429.1">
    <property type="nucleotide sequence ID" value="NZ_JACJIQ010000001.1"/>
</dbReference>
<evidence type="ECO:0000313" key="2">
    <source>
        <dbReference type="EMBL" id="MBA9075765.1"/>
    </source>
</evidence>
<evidence type="ECO:0000313" key="3">
    <source>
        <dbReference type="Proteomes" id="UP000563094"/>
    </source>
</evidence>
<name>A0A839GJK1_9BACT</name>
<keyword evidence="1" id="KW-0732">Signal</keyword>
<feature type="signal peptide" evidence="1">
    <location>
        <begin position="1"/>
        <end position="20"/>
    </location>
</feature>
<dbReference type="AlphaFoldDB" id="A0A839GJK1"/>
<dbReference type="Proteomes" id="UP000563094">
    <property type="component" value="Unassembled WGS sequence"/>
</dbReference>
<protein>
    <recommendedName>
        <fullName evidence="4">Carboxypeptidase-like regulatory domain-containing protein</fullName>
    </recommendedName>
</protein>
<feature type="chain" id="PRO_5032608540" description="Carboxypeptidase-like regulatory domain-containing protein" evidence="1">
    <location>
        <begin position="21"/>
        <end position="295"/>
    </location>
</feature>
<keyword evidence="3" id="KW-1185">Reference proteome</keyword>
<dbReference type="InterPro" id="IPR008969">
    <property type="entry name" value="CarboxyPept-like_regulatory"/>
</dbReference>
<evidence type="ECO:0000256" key="1">
    <source>
        <dbReference type="SAM" id="SignalP"/>
    </source>
</evidence>